<dbReference type="AlphaFoldDB" id="A0A7K1UZ01"/>
<keyword evidence="3" id="KW-1185">Reference proteome</keyword>
<name>A0A7K1UZ01_9NOCA</name>
<evidence type="ECO:0000313" key="2">
    <source>
        <dbReference type="EMBL" id="MVU79108.1"/>
    </source>
</evidence>
<keyword evidence="1" id="KW-1133">Transmembrane helix</keyword>
<feature type="transmembrane region" description="Helical" evidence="1">
    <location>
        <begin position="88"/>
        <end position="115"/>
    </location>
</feature>
<evidence type="ECO:0000313" key="3">
    <source>
        <dbReference type="Proteomes" id="UP000466794"/>
    </source>
</evidence>
<accession>A0A7K1UZ01</accession>
<dbReference type="Pfam" id="PF20064">
    <property type="entry name" value="DUF6463"/>
    <property type="match status" value="1"/>
</dbReference>
<sequence>MWAGRSLIGIAVLHIAYFLPVTRPSWSDWISGDLSRHGDNPSDAQSMADFWALPGSFVVPLIALGVMVTKSAREDREVPRTVGVSLGLWSAVNCALLFPSGFILGLIPTGLLVAARRARR</sequence>
<feature type="transmembrane region" description="Helical" evidence="1">
    <location>
        <begin position="6"/>
        <end position="26"/>
    </location>
</feature>
<reference evidence="2 3" key="1">
    <citation type="submission" date="2019-12" db="EMBL/GenBank/DDBJ databases">
        <title>Nocardia sp. nov. ET3-3 isolated from soil.</title>
        <authorList>
            <person name="Kanchanasin P."/>
            <person name="Tanasupawat S."/>
            <person name="Yuki M."/>
            <person name="Kudo T."/>
        </authorList>
    </citation>
    <scope>NUCLEOTIDE SEQUENCE [LARGE SCALE GENOMIC DNA]</scope>
    <source>
        <strain evidence="2 3">ET3-3</strain>
    </source>
</reference>
<evidence type="ECO:0000256" key="1">
    <source>
        <dbReference type="SAM" id="Phobius"/>
    </source>
</evidence>
<feature type="transmembrane region" description="Helical" evidence="1">
    <location>
        <begin position="47"/>
        <end position="68"/>
    </location>
</feature>
<comment type="caution">
    <text evidence="2">The sequence shown here is derived from an EMBL/GenBank/DDBJ whole genome shotgun (WGS) entry which is preliminary data.</text>
</comment>
<gene>
    <name evidence="2" type="ORF">GPX89_17885</name>
</gene>
<proteinExistence type="predicted"/>
<dbReference type="InterPro" id="IPR045590">
    <property type="entry name" value="DUF6463"/>
</dbReference>
<organism evidence="2 3">
    <name type="scientific">Nocardia terrae</name>
    <dbReference type="NCBI Taxonomy" id="2675851"/>
    <lineage>
        <taxon>Bacteria</taxon>
        <taxon>Bacillati</taxon>
        <taxon>Actinomycetota</taxon>
        <taxon>Actinomycetes</taxon>
        <taxon>Mycobacteriales</taxon>
        <taxon>Nocardiaceae</taxon>
        <taxon>Nocardia</taxon>
    </lineage>
</organism>
<keyword evidence="1" id="KW-0812">Transmembrane</keyword>
<protein>
    <submittedName>
        <fullName evidence="2">Uncharacterized protein</fullName>
    </submittedName>
</protein>
<dbReference type="Proteomes" id="UP000466794">
    <property type="component" value="Unassembled WGS sequence"/>
</dbReference>
<keyword evidence="1" id="KW-0472">Membrane</keyword>
<dbReference type="EMBL" id="WRPP01000003">
    <property type="protein sequence ID" value="MVU79108.1"/>
    <property type="molecule type" value="Genomic_DNA"/>
</dbReference>